<comment type="caution">
    <text evidence="8">The sequence shown here is derived from an EMBL/GenBank/DDBJ whole genome shotgun (WGS) entry which is preliminary data.</text>
</comment>
<dbReference type="GO" id="GO:0005524">
    <property type="term" value="F:ATP binding"/>
    <property type="evidence" value="ECO:0007669"/>
    <property type="project" value="InterPro"/>
</dbReference>
<dbReference type="STRING" id="1182542.W9XY05"/>
<dbReference type="EC" id="5.6.2.4" evidence="5"/>
<dbReference type="RefSeq" id="XP_007734388.1">
    <property type="nucleotide sequence ID" value="XM_007736198.1"/>
</dbReference>
<reference evidence="8 9" key="1">
    <citation type="submission" date="2013-03" db="EMBL/GenBank/DDBJ databases">
        <title>The Genome Sequence of Capronia epimyces CBS 606.96.</title>
        <authorList>
            <consortium name="The Broad Institute Genomics Platform"/>
            <person name="Cuomo C."/>
            <person name="de Hoog S."/>
            <person name="Gorbushina A."/>
            <person name="Walker B."/>
            <person name="Young S.K."/>
            <person name="Zeng Q."/>
            <person name="Gargeya S."/>
            <person name="Fitzgerald M."/>
            <person name="Haas B."/>
            <person name="Abouelleil A."/>
            <person name="Allen A.W."/>
            <person name="Alvarado L."/>
            <person name="Arachchi H.M."/>
            <person name="Berlin A.M."/>
            <person name="Chapman S.B."/>
            <person name="Gainer-Dewar J."/>
            <person name="Goldberg J."/>
            <person name="Griggs A."/>
            <person name="Gujja S."/>
            <person name="Hansen M."/>
            <person name="Howarth C."/>
            <person name="Imamovic A."/>
            <person name="Ireland A."/>
            <person name="Larimer J."/>
            <person name="McCowan C."/>
            <person name="Murphy C."/>
            <person name="Pearson M."/>
            <person name="Poon T.W."/>
            <person name="Priest M."/>
            <person name="Roberts A."/>
            <person name="Saif S."/>
            <person name="Shea T."/>
            <person name="Sisk P."/>
            <person name="Sykes S."/>
            <person name="Wortman J."/>
            <person name="Nusbaum C."/>
            <person name="Birren B."/>
        </authorList>
    </citation>
    <scope>NUCLEOTIDE SEQUENCE [LARGE SCALE GENOMIC DNA]</scope>
    <source>
        <strain evidence="8 9">CBS 606.96</strain>
    </source>
</reference>
<dbReference type="GO" id="GO:0003677">
    <property type="term" value="F:DNA binding"/>
    <property type="evidence" value="ECO:0007669"/>
    <property type="project" value="UniProtKB-KW"/>
</dbReference>
<evidence type="ECO:0000256" key="3">
    <source>
        <dbReference type="ARBA" id="ARBA00023235"/>
    </source>
</evidence>
<feature type="region of interest" description="Disordered" evidence="6">
    <location>
        <begin position="186"/>
        <end position="216"/>
    </location>
</feature>
<dbReference type="GO" id="GO:0005737">
    <property type="term" value="C:cytoplasm"/>
    <property type="evidence" value="ECO:0007669"/>
    <property type="project" value="TreeGrafter"/>
</dbReference>
<dbReference type="OrthoDB" id="4510236at2759"/>
<evidence type="ECO:0000256" key="1">
    <source>
        <dbReference type="ARBA" id="ARBA00005446"/>
    </source>
</evidence>
<dbReference type="PANTHER" id="PTHR13710">
    <property type="entry name" value="DNA HELICASE RECQ FAMILY MEMBER"/>
    <property type="match status" value="1"/>
</dbReference>
<keyword evidence="9" id="KW-1185">Reference proteome</keyword>
<keyword evidence="2" id="KW-0238">DNA-binding</keyword>
<evidence type="ECO:0000256" key="2">
    <source>
        <dbReference type="ARBA" id="ARBA00023125"/>
    </source>
</evidence>
<dbReference type="Gene3D" id="3.40.50.300">
    <property type="entry name" value="P-loop containing nucleotide triphosphate hydrolases"/>
    <property type="match status" value="1"/>
</dbReference>
<evidence type="ECO:0000313" key="8">
    <source>
        <dbReference type="EMBL" id="EXJ82265.1"/>
    </source>
</evidence>
<dbReference type="SUPFAM" id="SSF52540">
    <property type="entry name" value="P-loop containing nucleoside triphosphate hydrolases"/>
    <property type="match status" value="1"/>
</dbReference>
<dbReference type="PANTHER" id="PTHR13710:SF105">
    <property type="entry name" value="ATP-DEPENDENT DNA HELICASE Q1"/>
    <property type="match status" value="1"/>
</dbReference>
<proteinExistence type="inferred from homology"/>
<dbReference type="GeneID" id="19170188"/>
<dbReference type="InterPro" id="IPR027417">
    <property type="entry name" value="P-loop_NTPase"/>
</dbReference>
<dbReference type="AlphaFoldDB" id="W9XY05"/>
<accession>W9XY05</accession>
<organism evidence="8 9">
    <name type="scientific">Capronia epimyces CBS 606.96</name>
    <dbReference type="NCBI Taxonomy" id="1182542"/>
    <lineage>
        <taxon>Eukaryota</taxon>
        <taxon>Fungi</taxon>
        <taxon>Dikarya</taxon>
        <taxon>Ascomycota</taxon>
        <taxon>Pezizomycotina</taxon>
        <taxon>Eurotiomycetes</taxon>
        <taxon>Chaetothyriomycetidae</taxon>
        <taxon>Chaetothyriales</taxon>
        <taxon>Herpotrichiellaceae</taxon>
        <taxon>Capronia</taxon>
    </lineage>
</organism>
<evidence type="ECO:0000259" key="7">
    <source>
        <dbReference type="PROSITE" id="PS51192"/>
    </source>
</evidence>
<evidence type="ECO:0000256" key="6">
    <source>
        <dbReference type="SAM" id="MobiDB-lite"/>
    </source>
</evidence>
<dbReference type="GO" id="GO:0000724">
    <property type="term" value="P:double-strand break repair via homologous recombination"/>
    <property type="evidence" value="ECO:0007669"/>
    <property type="project" value="TreeGrafter"/>
</dbReference>
<dbReference type="Proteomes" id="UP000019478">
    <property type="component" value="Unassembled WGS sequence"/>
</dbReference>
<evidence type="ECO:0000256" key="4">
    <source>
        <dbReference type="ARBA" id="ARBA00034617"/>
    </source>
</evidence>
<gene>
    <name evidence="8" type="ORF">A1O3_06078</name>
</gene>
<name>W9XY05_9EURO</name>
<dbReference type="eggNOG" id="KOG0351">
    <property type="taxonomic scope" value="Eukaryota"/>
</dbReference>
<sequence>MIRIPGARIARGKGEGEGEYQDIVGNLGGHEVGGDDELNKILEHEDILPAAPRSRMAARLERTTQQHLDVKLGVRARRQIHIAMQQEAARGEAAAEEEDNNCALHNGHTPEVERHHYALRVDMLHGLDERAMTVFLRHSQQWHRFLGLYEASSTAGAHKRKAAPATTTTALDLAGTLRQLHGVARAKEEVAEGRVGTKKEEPDEEGERSGKKVARDEPVQTGAGTVVRMDTWARSIQQQQAVEELVYRRPRHALMVQLPTGTGKTVLMEVAALLAETKTTVVVVPYRSLRRDLVARLRQRGFDINNRESDRWRAVHLVVVVLETWNVNRAFKAFIDDLVTQNRLARIIYDEAHLLYHRGLQLLSRPWAESIELSCTGLDEAK</sequence>
<comment type="catalytic activity">
    <reaction evidence="4">
        <text>Couples ATP hydrolysis with the unwinding of duplex DNA by translocating in the 3'-5' direction.</text>
        <dbReference type="EC" id="5.6.2.4"/>
    </reaction>
</comment>
<dbReference type="EMBL" id="AMGY01000005">
    <property type="protein sequence ID" value="EXJ82265.1"/>
    <property type="molecule type" value="Genomic_DNA"/>
</dbReference>
<evidence type="ECO:0000313" key="9">
    <source>
        <dbReference type="Proteomes" id="UP000019478"/>
    </source>
</evidence>
<feature type="domain" description="Helicase ATP-binding" evidence="7">
    <location>
        <begin position="245"/>
        <end position="382"/>
    </location>
</feature>
<dbReference type="Pfam" id="PF00270">
    <property type="entry name" value="DEAD"/>
    <property type="match status" value="1"/>
</dbReference>
<dbReference type="GO" id="GO:0005694">
    <property type="term" value="C:chromosome"/>
    <property type="evidence" value="ECO:0007669"/>
    <property type="project" value="TreeGrafter"/>
</dbReference>
<dbReference type="GO" id="GO:0009378">
    <property type="term" value="F:four-way junction helicase activity"/>
    <property type="evidence" value="ECO:0007669"/>
    <property type="project" value="TreeGrafter"/>
</dbReference>
<evidence type="ECO:0000256" key="5">
    <source>
        <dbReference type="ARBA" id="ARBA00034808"/>
    </source>
</evidence>
<keyword evidence="3" id="KW-0413">Isomerase</keyword>
<dbReference type="GO" id="GO:0043138">
    <property type="term" value="F:3'-5' DNA helicase activity"/>
    <property type="evidence" value="ECO:0007669"/>
    <property type="project" value="UniProtKB-EC"/>
</dbReference>
<dbReference type="InterPro" id="IPR014001">
    <property type="entry name" value="Helicase_ATP-bd"/>
</dbReference>
<protein>
    <recommendedName>
        <fullName evidence="5">DNA 3'-5' helicase</fullName>
        <ecNumber evidence="5">5.6.2.4</ecNumber>
    </recommendedName>
</protein>
<comment type="similarity">
    <text evidence="1">Belongs to the helicase family. RecQ subfamily.</text>
</comment>
<dbReference type="PROSITE" id="PS51192">
    <property type="entry name" value="HELICASE_ATP_BIND_1"/>
    <property type="match status" value="1"/>
</dbReference>
<dbReference type="HOGENOM" id="CLU_723602_0_0_1"/>
<dbReference type="InterPro" id="IPR011545">
    <property type="entry name" value="DEAD/DEAH_box_helicase_dom"/>
</dbReference>